<organism evidence="2">
    <name type="scientific">marine sediment metagenome</name>
    <dbReference type="NCBI Taxonomy" id="412755"/>
    <lineage>
        <taxon>unclassified sequences</taxon>
        <taxon>metagenomes</taxon>
        <taxon>ecological metagenomes</taxon>
    </lineage>
</organism>
<dbReference type="AlphaFoldDB" id="A0A0F9CXG8"/>
<evidence type="ECO:0000313" key="2">
    <source>
        <dbReference type="EMBL" id="KKL46211.1"/>
    </source>
</evidence>
<reference evidence="2" key="1">
    <citation type="journal article" date="2015" name="Nature">
        <title>Complex archaea that bridge the gap between prokaryotes and eukaryotes.</title>
        <authorList>
            <person name="Spang A."/>
            <person name="Saw J.H."/>
            <person name="Jorgensen S.L."/>
            <person name="Zaremba-Niedzwiedzka K."/>
            <person name="Martijn J."/>
            <person name="Lind A.E."/>
            <person name="van Eijk R."/>
            <person name="Schleper C."/>
            <person name="Guy L."/>
            <person name="Ettema T.J."/>
        </authorList>
    </citation>
    <scope>NUCLEOTIDE SEQUENCE</scope>
</reference>
<evidence type="ECO:0000256" key="1">
    <source>
        <dbReference type="SAM" id="MobiDB-lite"/>
    </source>
</evidence>
<name>A0A0F9CXG8_9ZZZZ</name>
<feature type="non-terminal residue" evidence="2">
    <location>
        <position position="1"/>
    </location>
</feature>
<comment type="caution">
    <text evidence="2">The sequence shown here is derived from an EMBL/GenBank/DDBJ whole genome shotgun (WGS) entry which is preliminary data.</text>
</comment>
<feature type="region of interest" description="Disordered" evidence="1">
    <location>
        <begin position="364"/>
        <end position="397"/>
    </location>
</feature>
<protein>
    <submittedName>
        <fullName evidence="2">Uncharacterized protein</fullName>
    </submittedName>
</protein>
<dbReference type="EMBL" id="LAZR01034117">
    <property type="protein sequence ID" value="KKL46211.1"/>
    <property type="molecule type" value="Genomic_DNA"/>
</dbReference>
<proteinExistence type="predicted"/>
<gene>
    <name evidence="2" type="ORF">LCGC14_2347840</name>
</gene>
<sequence>NAARDVAGAISGFQGSPQQAAQVAGQAVAGTRVGDVIRQGGEEFETRVARPFGAAALQIAESPAGGGLFFSEAELKQQGTEAELAGRADFLRELGADDDEILEDAMQRARGAGSPFDLVAVTETLPDGTTQDGFAVFDGTRGTAVDANTGMPFSGRIAKKFSTPSVGVALEGAAQLLGYNRFTDVPVEQRAEVQAGANAQASLRAGDVTTAREQAKAAGPVWKASQTEKLRKEFDKERASSRDMQRQFTMMETGLTRFQEGDAVGGSQLILVTFQKIIDPPSVVRQSEYARTAEGLGLIKQFQGYVERLRSGGAGVPLAELAAMVETGRQMMQELSVSSDGIRDRVARTADAYGLDLKLILAEEPLDKTTSQPTGPPPGAPPTGGIQVPVSELQPPG</sequence>
<accession>A0A0F9CXG8</accession>